<comment type="pathway">
    <text evidence="2 10">Protein modification; protein glycosylation.</text>
</comment>
<evidence type="ECO:0000256" key="6">
    <source>
        <dbReference type="ARBA" id="ARBA00022692"/>
    </source>
</evidence>
<dbReference type="EC" id="2.4.1.-" evidence="10"/>
<evidence type="ECO:0000256" key="1">
    <source>
        <dbReference type="ARBA" id="ARBA00004127"/>
    </source>
</evidence>
<keyword evidence="8 10" id="KW-0472">Membrane</keyword>
<feature type="transmembrane region" description="Helical" evidence="10">
    <location>
        <begin position="295"/>
        <end position="314"/>
    </location>
</feature>
<dbReference type="InterPro" id="IPR027005">
    <property type="entry name" value="PMT-like"/>
</dbReference>
<feature type="domain" description="F5/8 type C" evidence="11">
    <location>
        <begin position="58"/>
        <end position="154"/>
    </location>
</feature>
<evidence type="ECO:0000256" key="2">
    <source>
        <dbReference type="ARBA" id="ARBA00004922"/>
    </source>
</evidence>
<dbReference type="InterPro" id="IPR032421">
    <property type="entry name" value="PMT_4TMC"/>
</dbReference>
<sequence>MQSDNYAGSDIAMRELVPDSPRENSRWTRADLVWVLLLTVISAIMTFTDLGNRSAPQTFWKPSQIGEAFVVDFGEMRHVDRLNLYEGPGAKGKTRIESSADGQKWLPYIEVEHKTNRVFTWKLEDKPVEARYMRFTVVSTGYRLYEAAFYTKGVSVPIPFTDIQPSGVTGTDTEGSGLNVFDEQEFAPYRPDYRNSMYFDEIYHGRTAYEFIQGMEPYEWTHPPLGKVILAIGVKLFDMTPYGWRFMAGVFGTLMIPVFYAVARGMFKRTRYAVIATALMVLEGFHLVHSRSANVDIIGVTFTIIMFYAMYRYGETAWRKGDFRRSFGWLALGGIFFGAAAAVKWNYMYGGAGLALLLLFALVRRWRESRLDGDWGFASKLLLTLLACVILYVAVPVGIYSASYIPFFKATKADDGVNYKDLWQQQKNIYKYHKGVKEKHPFSSKWYTWPFMMRPVWYYGGKDLAPDTKQSIVAMGNPAIWWGGLAAMIVSWILSIIAWIRGWLRRDRIVLTLTVAYLSFYVPWIVAPRSVTFLYHYFPMVPLLILFLVWVFKWLEERSELGRRITYAFLFITAILFVWFYPVYVGITIDKDWMNIAIRWFSTWDF</sequence>
<dbReference type="Pfam" id="PF00754">
    <property type="entry name" value="F5_F8_type_C"/>
    <property type="match status" value="1"/>
</dbReference>
<feature type="transmembrane region" description="Helical" evidence="10">
    <location>
        <begin position="567"/>
        <end position="587"/>
    </location>
</feature>
<name>A0ABW0R102_9BACL</name>
<keyword evidence="7 10" id="KW-1133">Transmembrane helix</keyword>
<keyword evidence="13" id="KW-1185">Reference proteome</keyword>
<evidence type="ECO:0000256" key="5">
    <source>
        <dbReference type="ARBA" id="ARBA00022679"/>
    </source>
</evidence>
<dbReference type="PROSITE" id="PS50022">
    <property type="entry name" value="FA58C_3"/>
    <property type="match status" value="1"/>
</dbReference>
<evidence type="ECO:0000256" key="10">
    <source>
        <dbReference type="RuleBase" id="RU367007"/>
    </source>
</evidence>
<dbReference type="Gene3D" id="2.60.120.260">
    <property type="entry name" value="Galactose-binding domain-like"/>
    <property type="match status" value="1"/>
</dbReference>
<feature type="transmembrane region" description="Helical" evidence="10">
    <location>
        <begin position="509"/>
        <end position="527"/>
    </location>
</feature>
<dbReference type="PANTHER" id="PTHR10050">
    <property type="entry name" value="DOLICHYL-PHOSPHATE-MANNOSE--PROTEIN MANNOSYLTRANSFERASE"/>
    <property type="match status" value="1"/>
</dbReference>
<dbReference type="EMBL" id="JBHSNC010000048">
    <property type="protein sequence ID" value="MFC5530878.1"/>
    <property type="molecule type" value="Genomic_DNA"/>
</dbReference>
<comment type="subcellular location">
    <subcellularLocation>
        <location evidence="10">Cell membrane</location>
    </subcellularLocation>
    <subcellularLocation>
        <location evidence="1">Endomembrane system</location>
        <topology evidence="1">Multi-pass membrane protein</topology>
    </subcellularLocation>
</comment>
<dbReference type="Pfam" id="PF16192">
    <property type="entry name" value="PMT_4TMC"/>
    <property type="match status" value="1"/>
</dbReference>
<feature type="transmembrane region" description="Helical" evidence="10">
    <location>
        <begin position="242"/>
        <end position="263"/>
    </location>
</feature>
<organism evidence="12 13">
    <name type="scientific">Cohnella yongneupensis</name>
    <dbReference type="NCBI Taxonomy" id="425006"/>
    <lineage>
        <taxon>Bacteria</taxon>
        <taxon>Bacillati</taxon>
        <taxon>Bacillota</taxon>
        <taxon>Bacilli</taxon>
        <taxon>Bacillales</taxon>
        <taxon>Paenibacillaceae</taxon>
        <taxon>Cohnella</taxon>
    </lineage>
</organism>
<dbReference type="Pfam" id="PF02366">
    <property type="entry name" value="PMT"/>
    <property type="match status" value="1"/>
</dbReference>
<keyword evidence="10" id="KW-1003">Cell membrane</keyword>
<dbReference type="SUPFAM" id="SSF49785">
    <property type="entry name" value="Galactose-binding domain-like"/>
    <property type="match status" value="1"/>
</dbReference>
<feature type="transmembrane region" description="Helical" evidence="10">
    <location>
        <begin position="378"/>
        <end position="399"/>
    </location>
</feature>
<reference evidence="13" key="1">
    <citation type="journal article" date="2019" name="Int. J. Syst. Evol. Microbiol.">
        <title>The Global Catalogue of Microorganisms (GCM) 10K type strain sequencing project: providing services to taxonomists for standard genome sequencing and annotation.</title>
        <authorList>
            <consortium name="The Broad Institute Genomics Platform"/>
            <consortium name="The Broad Institute Genome Sequencing Center for Infectious Disease"/>
            <person name="Wu L."/>
            <person name="Ma J."/>
        </authorList>
    </citation>
    <scope>NUCLEOTIDE SEQUENCE [LARGE SCALE GENOMIC DNA]</scope>
    <source>
        <strain evidence="13">CGMCC 1.18578</strain>
    </source>
</reference>
<dbReference type="InterPro" id="IPR003342">
    <property type="entry name" value="ArnT-like_N"/>
</dbReference>
<keyword evidence="6 10" id="KW-0812">Transmembrane</keyword>
<evidence type="ECO:0000256" key="7">
    <source>
        <dbReference type="ARBA" id="ARBA00022989"/>
    </source>
</evidence>
<evidence type="ECO:0000256" key="8">
    <source>
        <dbReference type="ARBA" id="ARBA00023136"/>
    </source>
</evidence>
<proteinExistence type="inferred from homology"/>
<dbReference type="InterPro" id="IPR000421">
    <property type="entry name" value="FA58C"/>
</dbReference>
<comment type="similarity">
    <text evidence="3 10">Belongs to the glycosyltransferase 39 family.</text>
</comment>
<feature type="transmembrane region" description="Helical" evidence="10">
    <location>
        <begin position="533"/>
        <end position="555"/>
    </location>
</feature>
<protein>
    <recommendedName>
        <fullName evidence="9 10">Polyprenol-phosphate-mannose--protein mannosyltransferase</fullName>
        <ecNumber evidence="10">2.4.1.-</ecNumber>
    </recommendedName>
</protein>
<evidence type="ECO:0000313" key="12">
    <source>
        <dbReference type="EMBL" id="MFC5530878.1"/>
    </source>
</evidence>
<evidence type="ECO:0000313" key="13">
    <source>
        <dbReference type="Proteomes" id="UP001596108"/>
    </source>
</evidence>
<evidence type="ECO:0000256" key="3">
    <source>
        <dbReference type="ARBA" id="ARBA00007222"/>
    </source>
</evidence>
<comment type="function">
    <text evidence="10">Protein O-mannosyltransferase that catalyzes the transfer of a single mannose residue from a polyprenol phospho-mannosyl lipidic donor to the hydroxyl group of selected serine and threonine residues in acceptor proteins.</text>
</comment>
<keyword evidence="5 10" id="KW-0808">Transferase</keyword>
<evidence type="ECO:0000256" key="9">
    <source>
        <dbReference type="ARBA" id="ARBA00093617"/>
    </source>
</evidence>
<comment type="caution">
    <text evidence="12">The sequence shown here is derived from an EMBL/GenBank/DDBJ whole genome shotgun (WGS) entry which is preliminary data.</text>
</comment>
<feature type="transmembrane region" description="Helical" evidence="10">
    <location>
        <begin position="326"/>
        <end position="343"/>
    </location>
</feature>
<keyword evidence="4 10" id="KW-0328">Glycosyltransferase</keyword>
<feature type="transmembrane region" description="Helical" evidence="10">
    <location>
        <begin position="270"/>
        <end position="289"/>
    </location>
</feature>
<dbReference type="RefSeq" id="WP_378112820.1">
    <property type="nucleotide sequence ID" value="NZ_JBHSNC010000048.1"/>
</dbReference>
<gene>
    <name evidence="12" type="ORF">ACFPQ4_15725</name>
</gene>
<accession>A0ABW0R102</accession>
<feature type="transmembrane region" description="Helical" evidence="10">
    <location>
        <begin position="349"/>
        <end position="366"/>
    </location>
</feature>
<evidence type="ECO:0000256" key="4">
    <source>
        <dbReference type="ARBA" id="ARBA00022676"/>
    </source>
</evidence>
<feature type="transmembrane region" description="Helical" evidence="10">
    <location>
        <begin position="479"/>
        <end position="500"/>
    </location>
</feature>
<evidence type="ECO:0000259" key="11">
    <source>
        <dbReference type="PROSITE" id="PS50022"/>
    </source>
</evidence>
<dbReference type="Proteomes" id="UP001596108">
    <property type="component" value="Unassembled WGS sequence"/>
</dbReference>
<dbReference type="InterPro" id="IPR008979">
    <property type="entry name" value="Galactose-bd-like_sf"/>
</dbReference>
<feature type="transmembrane region" description="Helical" evidence="10">
    <location>
        <begin position="32"/>
        <end position="51"/>
    </location>
</feature>